<reference evidence="6" key="1">
    <citation type="journal article" date="2019" name="Int. J. Syst. Evol. Microbiol.">
        <title>The Global Catalogue of Microorganisms (GCM) 10K type strain sequencing project: providing services to taxonomists for standard genome sequencing and annotation.</title>
        <authorList>
            <consortium name="The Broad Institute Genomics Platform"/>
            <consortium name="The Broad Institute Genome Sequencing Center for Infectious Disease"/>
            <person name="Wu L."/>
            <person name="Ma J."/>
        </authorList>
    </citation>
    <scope>NUCLEOTIDE SEQUENCE [LARGE SCALE GENOMIC DNA]</scope>
    <source>
        <strain evidence="6">KCTC 3950</strain>
    </source>
</reference>
<proteinExistence type="predicted"/>
<dbReference type="InterPro" id="IPR025645">
    <property type="entry name" value="DUF4349"/>
</dbReference>
<evidence type="ECO:0000259" key="4">
    <source>
        <dbReference type="Pfam" id="PF14257"/>
    </source>
</evidence>
<gene>
    <name evidence="5" type="ORF">ACFSUF_10230</name>
</gene>
<dbReference type="Pfam" id="PF14257">
    <property type="entry name" value="DUF4349"/>
    <property type="match status" value="1"/>
</dbReference>
<accession>A0ABW5PCR3</accession>
<dbReference type="RefSeq" id="WP_377602598.1">
    <property type="nucleotide sequence ID" value="NZ_JBHUME010000007.1"/>
</dbReference>
<feature type="signal peptide" evidence="3">
    <location>
        <begin position="1"/>
        <end position="19"/>
    </location>
</feature>
<evidence type="ECO:0000256" key="3">
    <source>
        <dbReference type="SAM" id="SignalP"/>
    </source>
</evidence>
<comment type="caution">
    <text evidence="5">The sequence shown here is derived from an EMBL/GenBank/DDBJ whole genome shotgun (WGS) entry which is preliminary data.</text>
</comment>
<evidence type="ECO:0000256" key="2">
    <source>
        <dbReference type="SAM" id="Phobius"/>
    </source>
</evidence>
<feature type="domain" description="DUF4349" evidence="4">
    <location>
        <begin position="93"/>
        <end position="309"/>
    </location>
</feature>
<dbReference type="EMBL" id="JBHUME010000007">
    <property type="protein sequence ID" value="MFD2612798.1"/>
    <property type="molecule type" value="Genomic_DNA"/>
</dbReference>
<organism evidence="5 6">
    <name type="scientific">Paenibacillus gansuensis</name>
    <dbReference type="NCBI Taxonomy" id="306542"/>
    <lineage>
        <taxon>Bacteria</taxon>
        <taxon>Bacillati</taxon>
        <taxon>Bacillota</taxon>
        <taxon>Bacilli</taxon>
        <taxon>Bacillales</taxon>
        <taxon>Paenibacillaceae</taxon>
        <taxon>Paenibacillus</taxon>
    </lineage>
</organism>
<feature type="chain" id="PRO_5047542032" evidence="3">
    <location>
        <begin position="20"/>
        <end position="332"/>
    </location>
</feature>
<evidence type="ECO:0000313" key="6">
    <source>
        <dbReference type="Proteomes" id="UP001597541"/>
    </source>
</evidence>
<evidence type="ECO:0000313" key="5">
    <source>
        <dbReference type="EMBL" id="MFD2612798.1"/>
    </source>
</evidence>
<evidence type="ECO:0000256" key="1">
    <source>
        <dbReference type="SAM" id="MobiDB-lite"/>
    </source>
</evidence>
<keyword evidence="2" id="KW-0812">Transmembrane</keyword>
<dbReference type="Proteomes" id="UP001597541">
    <property type="component" value="Unassembled WGS sequence"/>
</dbReference>
<name>A0ABW5PCR3_9BACL</name>
<feature type="transmembrane region" description="Helical" evidence="2">
    <location>
        <begin position="285"/>
        <end position="311"/>
    </location>
</feature>
<keyword evidence="3" id="KW-0732">Signal</keyword>
<protein>
    <submittedName>
        <fullName evidence="5">DUF4349 domain-containing protein</fullName>
    </submittedName>
</protein>
<keyword evidence="2" id="KW-0472">Membrane</keyword>
<feature type="compositionally biased region" description="Low complexity" evidence="1">
    <location>
        <begin position="58"/>
        <end position="81"/>
    </location>
</feature>
<keyword evidence="2" id="KW-1133">Transmembrane helix</keyword>
<feature type="region of interest" description="Disordered" evidence="1">
    <location>
        <begin position="45"/>
        <end position="83"/>
    </location>
</feature>
<sequence length="332" mass="35710">MKGIWKTRGWALMMLVVLAAGLLNGCSAADSNKAADGAGIANMADSAPKDESMSQSGSDSAPASTEASTTSADDKAASPSAGMSTANIPALSQKLIYRANLTMEVKDYAKAQSALQNLITLSGGYMIEFTDSKSLNELGGNFTIKVPAGGFMNFIGELEKMKPVELQRSVQGTDVTEEYVDLQARLKAKQVVEARLLSFMENAQKASDLVAFSKELGAVQEEIERIKGRTRYLDENVAFSTIQLRVYQPLEPAAAKQDTAKDPLFDRAGNAMKESGRFLVSIAEAAVILLAGLLPLLIIILPALALVYWFVIRKQKKTVQLTDQASETTSKE</sequence>
<keyword evidence="6" id="KW-1185">Reference proteome</keyword>